<evidence type="ECO:0000313" key="2">
    <source>
        <dbReference type="EMBL" id="CAG9802647.1"/>
    </source>
</evidence>
<evidence type="ECO:0000256" key="1">
    <source>
        <dbReference type="SAM" id="Phobius"/>
    </source>
</evidence>
<sequence length="664" mass="78111">MNILLHFNLDKILSILYNCYAGVNNQIYLQIHIINATMNREIEYQNENFTEIYSERLTADHKTVLKKGDEYKEIDSVDIDEFFTDCFYESKNYFYGILACFGIGIFGHNVNTLFNLSSVEYQLSNVIDVFKIYFLNDTFPLPFGVMDFMYLQQISVLRSSGIKLSHSRNLIIKIGDNKWNKSIEMMKSQQLVCNKRLLHLEVDFDDVLNAAFECCNRVSGYISHFNYCWDPNGFNYYNKTYMDCIAMHSFIIIIKIYLMIQNTFGFNPNIILNLSRTEFNYDKEHLIAVYDFILFDDIFPLPIDLESCVFVQEYYIPTRGSMIINRNITFKTENNNWSQKLQITYKTVPCSKLTILEFNMDEILNDLFKCKSQVSGYIGRFYENKTNYKSSVVEEIFNFKLAIVLKNPIYCFEIESNMSIVSIKTSSLILVVIINLVYGFDTNLVLNLSAIEKNGRLTTGIYSTIVIDDLFSLLLKLDDHIIIHQVFGTKVLYIGFSYFLIVNIDQNVWNLTMIELSKSQICEDYSKIFKIDIDKFLTEAFQCRHLMHGYESRFYFKNKNLSGLFSDSDVPGAININFQKQIKVYWLITHKNTFMFNNSRNFKEFRLNCNSRYHQYLITAVLIVLIIFVIFVQIVFYMQQRNQDSLVLFRRKINPTIKFGQVRH</sequence>
<accession>A0A9N9WNI7</accession>
<keyword evidence="3" id="KW-1185">Reference proteome</keyword>
<keyword evidence="1" id="KW-0472">Membrane</keyword>
<evidence type="ECO:0000313" key="3">
    <source>
        <dbReference type="Proteomes" id="UP001153620"/>
    </source>
</evidence>
<name>A0A9N9WNI7_9DIPT</name>
<keyword evidence="1" id="KW-1133">Transmembrane helix</keyword>
<keyword evidence="1" id="KW-0812">Transmembrane</keyword>
<dbReference type="AlphaFoldDB" id="A0A9N9WNI7"/>
<reference evidence="2" key="2">
    <citation type="submission" date="2022-10" db="EMBL/GenBank/DDBJ databases">
        <authorList>
            <consortium name="ENA_rothamsted_submissions"/>
            <consortium name="culmorum"/>
            <person name="King R."/>
        </authorList>
    </citation>
    <scope>NUCLEOTIDE SEQUENCE</scope>
</reference>
<protein>
    <submittedName>
        <fullName evidence="2">Uncharacterized protein</fullName>
    </submittedName>
</protein>
<reference evidence="2" key="1">
    <citation type="submission" date="2022-01" db="EMBL/GenBank/DDBJ databases">
        <authorList>
            <person name="King R."/>
        </authorList>
    </citation>
    <scope>NUCLEOTIDE SEQUENCE</scope>
</reference>
<proteinExistence type="predicted"/>
<dbReference type="EMBL" id="OU895878">
    <property type="protein sequence ID" value="CAG9802647.1"/>
    <property type="molecule type" value="Genomic_DNA"/>
</dbReference>
<gene>
    <name evidence="2" type="ORF">CHIRRI_LOCUS5553</name>
</gene>
<dbReference type="Proteomes" id="UP001153620">
    <property type="component" value="Chromosome 2"/>
</dbReference>
<organism evidence="2 3">
    <name type="scientific">Chironomus riparius</name>
    <dbReference type="NCBI Taxonomy" id="315576"/>
    <lineage>
        <taxon>Eukaryota</taxon>
        <taxon>Metazoa</taxon>
        <taxon>Ecdysozoa</taxon>
        <taxon>Arthropoda</taxon>
        <taxon>Hexapoda</taxon>
        <taxon>Insecta</taxon>
        <taxon>Pterygota</taxon>
        <taxon>Neoptera</taxon>
        <taxon>Endopterygota</taxon>
        <taxon>Diptera</taxon>
        <taxon>Nematocera</taxon>
        <taxon>Chironomoidea</taxon>
        <taxon>Chironomidae</taxon>
        <taxon>Chironominae</taxon>
        <taxon>Chironomus</taxon>
    </lineage>
</organism>
<feature type="transmembrane region" description="Helical" evidence="1">
    <location>
        <begin position="616"/>
        <end position="638"/>
    </location>
</feature>